<dbReference type="PANTHER" id="PTHR23306:SF3">
    <property type="entry name" value="TUMOR SUPPRESSOR PROTEIN 101"/>
    <property type="match status" value="1"/>
</dbReference>
<evidence type="ECO:0000256" key="2">
    <source>
        <dbReference type="ARBA" id="ARBA00009594"/>
    </source>
</evidence>
<evidence type="ECO:0000256" key="6">
    <source>
        <dbReference type="ARBA" id="ARBA00023054"/>
    </source>
</evidence>
<dbReference type="SUPFAM" id="SSF140111">
    <property type="entry name" value="Endosomal sorting complex assembly domain"/>
    <property type="match status" value="1"/>
</dbReference>
<dbReference type="CDD" id="cd11685">
    <property type="entry name" value="UEV_TSG101-like"/>
    <property type="match status" value="1"/>
</dbReference>
<dbReference type="EMBL" id="CP119961">
    <property type="protein sequence ID" value="WFD39768.1"/>
    <property type="molecule type" value="Genomic_DNA"/>
</dbReference>
<dbReference type="GO" id="GO:0000813">
    <property type="term" value="C:ESCRT I complex"/>
    <property type="evidence" value="ECO:0007669"/>
    <property type="project" value="TreeGrafter"/>
</dbReference>
<dbReference type="PROSITE" id="PS51312">
    <property type="entry name" value="SB"/>
    <property type="match status" value="1"/>
</dbReference>
<comment type="subcellular location">
    <subcellularLocation>
        <location evidence="1">Endosome</location>
    </subcellularLocation>
</comment>
<dbReference type="GO" id="GO:0043130">
    <property type="term" value="F:ubiquitin binding"/>
    <property type="evidence" value="ECO:0007669"/>
    <property type="project" value="TreeGrafter"/>
</dbReference>
<evidence type="ECO:0000313" key="12">
    <source>
        <dbReference type="Proteomes" id="UP001217754"/>
    </source>
</evidence>
<dbReference type="PROSITE" id="PS51322">
    <property type="entry name" value="UEV"/>
    <property type="match status" value="1"/>
</dbReference>
<dbReference type="Pfam" id="PF05743">
    <property type="entry name" value="UEV"/>
    <property type="match status" value="1"/>
</dbReference>
<evidence type="ECO:0000259" key="10">
    <source>
        <dbReference type="PROSITE" id="PS51322"/>
    </source>
</evidence>
<evidence type="ECO:0000256" key="8">
    <source>
        <dbReference type="SAM" id="MobiDB-lite"/>
    </source>
</evidence>
<dbReference type="AlphaFoldDB" id="A0AAF0EZ14"/>
<evidence type="ECO:0000256" key="7">
    <source>
        <dbReference type="PROSITE-ProRule" id="PRU00644"/>
    </source>
</evidence>
<gene>
    <name evidence="11" type="primary">STP22</name>
    <name evidence="11" type="ORF">MJAP1_002749</name>
</gene>
<accession>A0AAF0EZ14</accession>
<keyword evidence="3 7" id="KW-0813">Transport</keyword>
<keyword evidence="11" id="KW-0675">Receptor</keyword>
<dbReference type="GeneID" id="85226400"/>
<dbReference type="GO" id="GO:0006886">
    <property type="term" value="P:intracellular protein transport"/>
    <property type="evidence" value="ECO:0007669"/>
    <property type="project" value="UniProtKB-ARBA"/>
</dbReference>
<feature type="domain" description="UEV" evidence="10">
    <location>
        <begin position="1"/>
        <end position="122"/>
    </location>
</feature>
<feature type="region of interest" description="Disordered" evidence="8">
    <location>
        <begin position="116"/>
        <end position="158"/>
    </location>
</feature>
<evidence type="ECO:0000256" key="4">
    <source>
        <dbReference type="ARBA" id="ARBA00022753"/>
    </source>
</evidence>
<reference evidence="11" key="1">
    <citation type="submission" date="2023-03" db="EMBL/GenBank/DDBJ databases">
        <title>Mating type loci evolution in Malassezia.</title>
        <authorList>
            <person name="Coelho M.A."/>
        </authorList>
    </citation>
    <scope>NUCLEOTIDE SEQUENCE</scope>
    <source>
        <strain evidence="11">CBS 9431</strain>
    </source>
</reference>
<dbReference type="Pfam" id="PF09454">
    <property type="entry name" value="Vps23_core"/>
    <property type="match status" value="1"/>
</dbReference>
<proteinExistence type="inferred from homology"/>
<dbReference type="InterPro" id="IPR037202">
    <property type="entry name" value="ESCRT_assembly_dom"/>
</dbReference>
<dbReference type="Proteomes" id="UP001217754">
    <property type="component" value="Chromosome 4"/>
</dbReference>
<keyword evidence="5 7" id="KW-0653">Protein transport</keyword>
<evidence type="ECO:0000256" key="1">
    <source>
        <dbReference type="ARBA" id="ARBA00004177"/>
    </source>
</evidence>
<keyword evidence="12" id="KW-1185">Reference proteome</keyword>
<dbReference type="InterPro" id="IPR016135">
    <property type="entry name" value="UBQ-conjugating_enzyme/RWD"/>
</dbReference>
<sequence>MDRGMVQRWLRQVLEPVAYDDGRAALLLLLDGTLPAEYGGVVYYIPVHIWIPRAYPREAPTVYVMPTKDMLVRRSAYVDPSGRVYAEYMQQWERKPEGADILDLLRACQGHFGQEPPVVAKPTAAGPSQVAAQPPPATAGSAGSPRPAAQPARPPNPELAALHDAVYTKFRTRRDELRHSVSQANAQLRVLLDDLERGQPAIQDEMQRLEAVQAVCNTRTHQLNDTMQAAQSRAHELQLRPEPNVDEMFAATNLVENQLVQLVAEDHAIEDTLYQLGRALHAEQLSLDRFIKQTRMLSREQFLRRALAKKIVHSLGWT</sequence>
<dbReference type="Gene3D" id="6.10.140.820">
    <property type="match status" value="1"/>
</dbReference>
<keyword evidence="6" id="KW-0175">Coiled coil</keyword>
<keyword evidence="4" id="KW-0967">Endosome</keyword>
<dbReference type="InterPro" id="IPR052070">
    <property type="entry name" value="ESCRT-I_UEV_domain"/>
</dbReference>
<dbReference type="GO" id="GO:0072666">
    <property type="term" value="P:establishment of protein localization to vacuole"/>
    <property type="evidence" value="ECO:0007669"/>
    <property type="project" value="UniProtKB-ARBA"/>
</dbReference>
<dbReference type="SUPFAM" id="SSF54495">
    <property type="entry name" value="UBC-like"/>
    <property type="match status" value="1"/>
</dbReference>
<dbReference type="GO" id="GO:0043162">
    <property type="term" value="P:ubiquitin-dependent protein catabolic process via the multivesicular body sorting pathway"/>
    <property type="evidence" value="ECO:0007669"/>
    <property type="project" value="UniProtKB-ARBA"/>
</dbReference>
<evidence type="ECO:0000313" key="11">
    <source>
        <dbReference type="EMBL" id="WFD39768.1"/>
    </source>
</evidence>
<comment type="similarity">
    <text evidence="2">Belongs to the ubiquitin-conjugating enzyme family. UEV subfamily.</text>
</comment>
<dbReference type="Gene3D" id="3.10.110.10">
    <property type="entry name" value="Ubiquitin Conjugating Enzyme"/>
    <property type="match status" value="1"/>
</dbReference>
<protein>
    <submittedName>
        <fullName evidence="11">Suppressor protein stp22 of temperature-sensitive alpha-factor receptor and arginine permease</fullName>
    </submittedName>
</protein>
<dbReference type="PANTHER" id="PTHR23306">
    <property type="entry name" value="TUMOR SUSCEPTIBILITY GENE 101 PROTEIN-RELATED"/>
    <property type="match status" value="1"/>
</dbReference>
<evidence type="ECO:0000256" key="3">
    <source>
        <dbReference type="ARBA" id="ARBA00022448"/>
    </source>
</evidence>
<feature type="compositionally biased region" description="Low complexity" evidence="8">
    <location>
        <begin position="138"/>
        <end position="151"/>
    </location>
</feature>
<evidence type="ECO:0000256" key="5">
    <source>
        <dbReference type="ARBA" id="ARBA00022927"/>
    </source>
</evidence>
<dbReference type="InterPro" id="IPR008883">
    <property type="entry name" value="UEV_N"/>
</dbReference>
<feature type="domain" description="SB" evidence="9">
    <location>
        <begin position="253"/>
        <end position="318"/>
    </location>
</feature>
<dbReference type="InterPro" id="IPR017916">
    <property type="entry name" value="SB_dom"/>
</dbReference>
<dbReference type="RefSeq" id="XP_060122665.1">
    <property type="nucleotide sequence ID" value="XM_060266682.1"/>
</dbReference>
<name>A0AAF0EZ14_9BASI</name>
<organism evidence="11 12">
    <name type="scientific">Malassezia japonica</name>
    <dbReference type="NCBI Taxonomy" id="223818"/>
    <lineage>
        <taxon>Eukaryota</taxon>
        <taxon>Fungi</taxon>
        <taxon>Dikarya</taxon>
        <taxon>Basidiomycota</taxon>
        <taxon>Ustilaginomycotina</taxon>
        <taxon>Malasseziomycetes</taxon>
        <taxon>Malasseziales</taxon>
        <taxon>Malasseziaceae</taxon>
        <taxon>Malassezia</taxon>
    </lineage>
</organism>
<evidence type="ECO:0000259" key="9">
    <source>
        <dbReference type="PROSITE" id="PS51312"/>
    </source>
</evidence>